<evidence type="ECO:0000256" key="2">
    <source>
        <dbReference type="ARBA" id="ARBA00022606"/>
    </source>
</evidence>
<feature type="transmembrane region" description="Helical" evidence="8">
    <location>
        <begin position="1982"/>
        <end position="2003"/>
    </location>
</feature>
<feature type="transmembrane region" description="Helical" evidence="8">
    <location>
        <begin position="125"/>
        <end position="150"/>
    </location>
</feature>
<dbReference type="Gene3D" id="3.30.450.20">
    <property type="entry name" value="PAS domain"/>
    <property type="match status" value="2"/>
</dbReference>
<evidence type="ECO:0000313" key="10">
    <source>
        <dbReference type="EMBL" id="CAE0501757.1"/>
    </source>
</evidence>
<dbReference type="PANTHER" id="PTHR31600">
    <property type="entry name" value="TINY MACROCYSTS PROTEIN B-RELATED"/>
    <property type="match status" value="1"/>
</dbReference>
<accession>A0A7S3R3W8</accession>
<feature type="compositionally biased region" description="Acidic residues" evidence="7">
    <location>
        <begin position="1650"/>
        <end position="1665"/>
    </location>
</feature>
<evidence type="ECO:0000259" key="9">
    <source>
        <dbReference type="PROSITE" id="PS50112"/>
    </source>
</evidence>
<feature type="transmembrane region" description="Helical" evidence="8">
    <location>
        <begin position="293"/>
        <end position="312"/>
    </location>
</feature>
<protein>
    <recommendedName>
        <fullName evidence="9">PAS domain-containing protein</fullName>
    </recommendedName>
</protein>
<dbReference type="SMART" id="SM00091">
    <property type="entry name" value="PAS"/>
    <property type="match status" value="3"/>
</dbReference>
<feature type="compositionally biased region" description="Acidic residues" evidence="7">
    <location>
        <begin position="1310"/>
        <end position="1323"/>
    </location>
</feature>
<evidence type="ECO:0000256" key="6">
    <source>
        <dbReference type="ARBA" id="ARBA00022840"/>
    </source>
</evidence>
<evidence type="ECO:0000256" key="3">
    <source>
        <dbReference type="ARBA" id="ARBA00022679"/>
    </source>
</evidence>
<dbReference type="PANTHER" id="PTHR31600:SF2">
    <property type="entry name" value="GAMETE ENRICHED GENE 10 PROTEIN-RELATED"/>
    <property type="match status" value="1"/>
</dbReference>
<dbReference type="GO" id="GO:0009881">
    <property type="term" value="F:photoreceptor activity"/>
    <property type="evidence" value="ECO:0007669"/>
    <property type="project" value="UniProtKB-KW"/>
</dbReference>
<keyword evidence="4" id="KW-0547">Nucleotide-binding</keyword>
<dbReference type="GO" id="GO:0005524">
    <property type="term" value="F:ATP binding"/>
    <property type="evidence" value="ECO:0007669"/>
    <property type="project" value="UniProtKB-KW"/>
</dbReference>
<dbReference type="InterPro" id="IPR000014">
    <property type="entry name" value="PAS"/>
</dbReference>
<dbReference type="GO" id="GO:0016301">
    <property type="term" value="F:kinase activity"/>
    <property type="evidence" value="ECO:0007669"/>
    <property type="project" value="UniProtKB-KW"/>
</dbReference>
<dbReference type="Pfam" id="PF13426">
    <property type="entry name" value="PAS_9"/>
    <property type="match status" value="1"/>
</dbReference>
<organism evidence="10">
    <name type="scientific">Dunaliella tertiolecta</name>
    <name type="common">Green alga</name>
    <dbReference type="NCBI Taxonomy" id="3047"/>
    <lineage>
        <taxon>Eukaryota</taxon>
        <taxon>Viridiplantae</taxon>
        <taxon>Chlorophyta</taxon>
        <taxon>core chlorophytes</taxon>
        <taxon>Chlorophyceae</taxon>
        <taxon>CS clade</taxon>
        <taxon>Chlamydomonadales</taxon>
        <taxon>Dunaliellaceae</taxon>
        <taxon>Dunaliella</taxon>
    </lineage>
</organism>
<feature type="region of interest" description="Disordered" evidence="7">
    <location>
        <begin position="1"/>
        <end position="36"/>
    </location>
</feature>
<dbReference type="NCBIfam" id="TIGR00229">
    <property type="entry name" value="sensory_box"/>
    <property type="match status" value="1"/>
</dbReference>
<keyword evidence="8" id="KW-0472">Membrane</keyword>
<evidence type="ECO:0000256" key="5">
    <source>
        <dbReference type="ARBA" id="ARBA00022777"/>
    </source>
</evidence>
<feature type="domain" description="PAS" evidence="9">
    <location>
        <begin position="866"/>
        <end position="905"/>
    </location>
</feature>
<dbReference type="InterPro" id="IPR052994">
    <property type="entry name" value="Tiny_macrocysts_regulators"/>
</dbReference>
<gene>
    <name evidence="10" type="ORF">DTER00134_LOCUS16830</name>
</gene>
<evidence type="ECO:0000256" key="1">
    <source>
        <dbReference type="ARBA" id="ARBA00022543"/>
    </source>
</evidence>
<feature type="transmembrane region" description="Helical" evidence="8">
    <location>
        <begin position="1385"/>
        <end position="1405"/>
    </location>
</feature>
<feature type="transmembrane region" description="Helical" evidence="8">
    <location>
        <begin position="229"/>
        <end position="252"/>
    </location>
</feature>
<keyword evidence="5" id="KW-0418">Kinase</keyword>
<feature type="transmembrane region" description="Helical" evidence="8">
    <location>
        <begin position="324"/>
        <end position="345"/>
    </location>
</feature>
<evidence type="ECO:0000256" key="8">
    <source>
        <dbReference type="SAM" id="Phobius"/>
    </source>
</evidence>
<dbReference type="Pfam" id="PF08448">
    <property type="entry name" value="PAS_4"/>
    <property type="match status" value="1"/>
</dbReference>
<feature type="transmembrane region" description="Helical" evidence="8">
    <location>
        <begin position="1594"/>
        <end position="1615"/>
    </location>
</feature>
<sequence>MAKDQDDGGSSHGSGSSLGSRQSNRSAKDAAAHNGTQEDADALLQTKTGFVLPMYSVLYSTLSTEKYDCLLRFAAARVCLDFIQLLLLVLRPEYGFQFNTDLWVWNAIKWVEFANPLTSESYEFYVVWIYVGVAILVSAMGVALWVSWCFKSNHFPYIWPVMLLRMVVNAAVFLFYVSCFTVFLAAFNCNWFMEGQGEIQTAEGTTEIVDLRFRMNRFPEVQCFELPHLAHGIVALVACIVFTMVAYAVTLTDYEPNPASRRWMATPHPSVEVWALATKTIMALNMAIFAGQLYIQSVIMCLATLFLCYLFIRWQPHLNEWVNHIRSGLYCMLFWASIFIAIMKFDHRRDNPGHSEWLTDIMLMGLAPVLVFGVALSFARLRLSTYNILKTIRKAPEGMRIKDLYWFSTPEEVEIASRVLRRWMPEDDEVLDPEAVQMADLIIQIGLAHFPEHPRMINTQANFLISIQHNYQMGPSLLQHITKLEDSTQADHYAVFAREQELKERSKEQNQGVGLSDLVGYVEFQRNFRMLARAYRASLMTLKAFWTALLHEDIEFKRLVDAFAKIEASAKRTDKVFKVLLERYPNNENLYRMYARFLEHVRSDPWTANKYTLAADKLEEEQDKSGGLALSQEQGVASSIGNVSEKNQAILVIDAAGILLVANKQAQKLFGYKKTEMEGKNVSMLMPQPFAGRHNGYLRTHLNSGKIRILDLVRPVVGLHKDRTVFPINLGVTKVSGVGSDSVFMGAMHAATAPPNVIRVWCMPTGGVVSVDDTFSESFGKTYKDVAGRPFQSLTRDPDVILKLLDRAAAARESDFLEGKIQQKGIFVLHNYMDPVEVDVLVGMGGSESQRMLCFDLRLAHSQGMLMVADARGRLLYMNSEMRHILGISDDTNVSKLDMNSLMPPPFSLLHGKWMKEAGTKVPKQSCRSGATVVMLGANKAPLPIRPKIMTREVEDSEQHLVQVEMSSWERGMDERQLVLTLDTHGNIIATNKALTSLFGFRVEELVGRSVACIVDVLAQLRDELESVLARMAEKIASKPGYSWRVGVHPPVDKPLDQLTLMEVLVMQRSTQAAIMMLELKEAAQEDQLPEIKLHIYKADMLNCIIEVDQFGLITRPSLSPLDPSGYMFGCNVRSMQRRPLKHFLQLPGKGPDSLLQNDKVKGAMKKGTGTGSKVGPMKVLPGIHADGSPMSLNVLAVTLNGKHIVAKCSFERLEKGDVERFRGTLRSGDVAGAKSGRRMRGSSMAGYAFGEEDAKALALAVGGTLQGDVGTEQASAAALKPVAKKGVKFAGSLEDDISSASISSGGQSQDEDALLEEEEEEVPLQALEASSEDEEEEDDAQTQAAQSMMETDWGRGRRLKALYTMLNSEKAKQSQTRYIKHTNWMLFLLVAVHTLLFALWISFVTDLNKNVEDLDSNGGLIFDAEAIQIQCRKIHNMYHGTNTNERVYMMSEKEMQITEKRLKASIDDMERLAAGVYLGFTELRRLRDDFQLRDLWEGDMVEEELYLDTRVPKVQEEPSNLWLVGNQLIASAREVLHNHELIAAETGNDFRLDKDWQYVMSNVPHLASQYTVSLSALLQRDFQTLSELSEMGWGFMIVELVVCAAVIVWSFILLKGVSQVRHSLVAVFLTIPTGLLRALAERQVKMADEDAEGNGDEDDEDEEQQQQQHAKGALPPVVTHAAQPTVRTSLDNSKAAASKTVVVDLKAAAESRGQLPDMPPSLLGQISNTLKAWSRRLSSKMHMLQVSDRFSEKPIMVGKRRLKRYRRDIIIMLLPLVIWFVLLLVIYIVSVESQKELRRPMVNNYLADRLHARTTRAIADAHELASLEDTEEISSFIELHESMAASLEHIYDALLYGHEENKRDMDFISLDGTLFDGKETEDLFFHPDPTCHVKYQPERYCYEPGHPYYQVTHNAIDAMMQRLFDELHALMATDPEEIAKDGVGGAQMEYIWNVGFYNLAGAQEDASEFYSHQLEKATVEVLNAMIALFAIMWVLLAAYYYFLFNPFKHHLQHELRQVSEMLSHMPADMAVEATVAKAVGLEDHLLNAGAKGGRPVGK</sequence>
<keyword evidence="6" id="KW-0067">ATP-binding</keyword>
<keyword evidence="3" id="KW-0808">Transferase</keyword>
<reference evidence="10" key="1">
    <citation type="submission" date="2021-01" db="EMBL/GenBank/DDBJ databases">
        <authorList>
            <person name="Corre E."/>
            <person name="Pelletier E."/>
            <person name="Niang G."/>
            <person name="Scheremetjew M."/>
            <person name="Finn R."/>
            <person name="Kale V."/>
            <person name="Holt S."/>
            <person name="Cochrane G."/>
            <person name="Meng A."/>
            <person name="Brown T."/>
            <person name="Cohen L."/>
        </authorList>
    </citation>
    <scope>NUCLEOTIDE SEQUENCE</scope>
    <source>
        <strain evidence="10">CCMP1320</strain>
    </source>
</reference>
<feature type="compositionally biased region" description="Low complexity" evidence="7">
    <location>
        <begin position="13"/>
        <end position="25"/>
    </location>
</feature>
<feature type="transmembrane region" description="Helical" evidence="8">
    <location>
        <begin position="1770"/>
        <end position="1790"/>
    </location>
</feature>
<keyword evidence="1" id="KW-0600">Photoreceptor protein</keyword>
<dbReference type="FunFam" id="3.30.450.20:FF:000060">
    <property type="entry name" value="Sensor protein FixL"/>
    <property type="match status" value="1"/>
</dbReference>
<keyword evidence="1" id="KW-0157">Chromophore</keyword>
<keyword evidence="2" id="KW-0716">Sensory transduction</keyword>
<feature type="transmembrane region" description="Helical" evidence="8">
    <location>
        <begin position="162"/>
        <end position="187"/>
    </location>
</feature>
<keyword evidence="8" id="KW-1133">Transmembrane helix</keyword>
<dbReference type="PROSITE" id="PS50112">
    <property type="entry name" value="PAS"/>
    <property type="match status" value="3"/>
</dbReference>
<dbReference type="InterPro" id="IPR035965">
    <property type="entry name" value="PAS-like_dom_sf"/>
</dbReference>
<dbReference type="InterPro" id="IPR057352">
    <property type="entry name" value="TPR_TmcB/C"/>
</dbReference>
<keyword evidence="8" id="KW-0812">Transmembrane</keyword>
<dbReference type="SUPFAM" id="SSF55785">
    <property type="entry name" value="PYP-like sensor domain (PAS domain)"/>
    <property type="match status" value="2"/>
</dbReference>
<feature type="domain" description="PAS" evidence="9">
    <location>
        <begin position="979"/>
        <end position="1018"/>
    </location>
</feature>
<dbReference type="EMBL" id="HBIP01027830">
    <property type="protein sequence ID" value="CAE0501757.1"/>
    <property type="molecule type" value="Transcribed_RNA"/>
</dbReference>
<feature type="transmembrane region" description="Helical" evidence="8">
    <location>
        <begin position="357"/>
        <end position="379"/>
    </location>
</feature>
<feature type="compositionally biased region" description="Acidic residues" evidence="7">
    <location>
        <begin position="1331"/>
        <end position="1341"/>
    </location>
</feature>
<evidence type="ECO:0000256" key="4">
    <source>
        <dbReference type="ARBA" id="ARBA00022741"/>
    </source>
</evidence>
<feature type="transmembrane region" description="Helical" evidence="8">
    <location>
        <begin position="1621"/>
        <end position="1641"/>
    </location>
</feature>
<evidence type="ECO:0000256" key="7">
    <source>
        <dbReference type="SAM" id="MobiDB-lite"/>
    </source>
</evidence>
<feature type="region of interest" description="Disordered" evidence="7">
    <location>
        <begin position="1301"/>
        <end position="1351"/>
    </location>
</feature>
<dbReference type="Pfam" id="PF25474">
    <property type="entry name" value="TPR_TmcB"/>
    <property type="match status" value="1"/>
</dbReference>
<dbReference type="CDD" id="cd00130">
    <property type="entry name" value="PAS"/>
    <property type="match status" value="2"/>
</dbReference>
<name>A0A7S3R3W8_DUNTE</name>
<dbReference type="InterPro" id="IPR013656">
    <property type="entry name" value="PAS_4"/>
</dbReference>
<feature type="domain" description="PAS" evidence="9">
    <location>
        <begin position="650"/>
        <end position="705"/>
    </location>
</feature>
<keyword evidence="1" id="KW-0675">Receptor</keyword>
<feature type="region of interest" description="Disordered" evidence="7">
    <location>
        <begin position="1649"/>
        <end position="1678"/>
    </location>
</feature>
<proteinExistence type="predicted"/>